<feature type="transmembrane region" description="Helical" evidence="5">
    <location>
        <begin position="903"/>
        <end position="921"/>
    </location>
</feature>
<sequence>MTPEYENFRTLFLKTGNNLRFSTPCIVSHSVRSLLNVNIPSFAADLPFNQAKFCSKSVWNRNGITFADQSILGLNPSSIFINKQNSIYSINREKKQILFWNENDIVPSKIIPTDFDNSSSLFVSSNGEIFIDNGMNNRVEKWIFNKNVSINVMSVFSSCSGLFIDALNFLYCSMSKHHQIYKRDFHNPVMGWEAVAGTGEQGSTSYKLNHPHGIFIDPRFNTYVADCGNNRIQRFQLKQMSGSTEVGSTSSAKHQYSLSCPTAIILDVQQFLFIVDSNSNRILRSGLNNVLCVIGCDGITIKSTQLFIPTSLAFDSFRNMFVVDSRNNRIQKFEYSSNSCNMLSVIQWTNSSTLTENSQIYSQDCNQKSYYYESFEIRVPENRYYSIWSTSQVDTSGFIYEKNFDPLNPNENLLTKNDDGESNEQFKFELPLYNDTKYILVVTTYSPKMTGDITIHMSGVKNVTVTRLCKYCFATPVNIQSNYSLELTPDSPKYCRDYVKRRYYYQTLQINVMKTSSYVIWSESKIETYGYLYKDNFDPLQPFGNLIKQHSGKCNQEQLKFYINLEENTKYILVITTYYPNITGNFSIFISGQNHATINYFNSKQQSCSIGDRCHFYSTTIGLPLDDILRGEIQSKVTLSHQSTSIQISSALTILMFIGGLINSLFSYLTFQNKDLQKVGCGLYLFTSSITSLLTISMFFINFWFSILTEINGKTNFFILRIGCIIIEPILKLFLYYDSWLNACVAIERAIQVLKGVKFNQKKSKQFAKWIIFILPLCILLSLIHEPLHREMFQYETEIDKINISNTEQMEREVDESKENKTSVDTVYDSKTSEHVWCVVRYSSSIQYYNIIILFFHLLIPFVSNLFSALFIIFGSARQRSLVQKNQSYKEHIYQQFLEHKQLIISPIILLILSMPRLIISSLPGCIRTSQNLWLYLTAYSFSFTPSILIFIIFVLPSNTYMKSFTNSLITWRRRIHQLSLEFSLLKFKTKTK</sequence>
<dbReference type="InterPro" id="IPR011042">
    <property type="entry name" value="6-blade_b-propeller_TolB-like"/>
</dbReference>
<dbReference type="GO" id="GO:0061630">
    <property type="term" value="F:ubiquitin protein ligase activity"/>
    <property type="evidence" value="ECO:0007669"/>
    <property type="project" value="TreeGrafter"/>
</dbReference>
<protein>
    <recommendedName>
        <fullName evidence="6">G-protein coupled receptors family 1 profile domain-containing protein</fullName>
    </recommendedName>
</protein>
<dbReference type="GO" id="GO:0008270">
    <property type="term" value="F:zinc ion binding"/>
    <property type="evidence" value="ECO:0007669"/>
    <property type="project" value="UniProtKB-KW"/>
</dbReference>
<dbReference type="SUPFAM" id="SSF101898">
    <property type="entry name" value="NHL repeat"/>
    <property type="match status" value="1"/>
</dbReference>
<feature type="transmembrane region" description="Helical" evidence="5">
    <location>
        <begin position="767"/>
        <end position="785"/>
    </location>
</feature>
<evidence type="ECO:0000256" key="5">
    <source>
        <dbReference type="SAM" id="Phobius"/>
    </source>
</evidence>
<dbReference type="PANTHER" id="PTHR24104:SF25">
    <property type="entry name" value="PROTEIN LIN-41"/>
    <property type="match status" value="1"/>
</dbReference>
<dbReference type="InterPro" id="IPR050952">
    <property type="entry name" value="TRIM-NHL_E3_ligases"/>
</dbReference>
<feature type="domain" description="G-protein coupled receptors family 1 profile" evidence="6">
    <location>
        <begin position="662"/>
        <end position="954"/>
    </location>
</feature>
<gene>
    <name evidence="7" type="ORF">EDS130_LOCUS45074</name>
</gene>
<dbReference type="AlphaFoldDB" id="A0A815W1A6"/>
<organism evidence="7 8">
    <name type="scientific">Adineta ricciae</name>
    <name type="common">Rotifer</name>
    <dbReference type="NCBI Taxonomy" id="249248"/>
    <lineage>
        <taxon>Eukaryota</taxon>
        <taxon>Metazoa</taxon>
        <taxon>Spiralia</taxon>
        <taxon>Gnathifera</taxon>
        <taxon>Rotifera</taxon>
        <taxon>Eurotatoria</taxon>
        <taxon>Bdelloidea</taxon>
        <taxon>Adinetida</taxon>
        <taxon>Adinetidae</taxon>
        <taxon>Adineta</taxon>
    </lineage>
</organism>
<feature type="transmembrane region" description="Helical" evidence="5">
    <location>
        <begin position="851"/>
        <end position="875"/>
    </location>
</feature>
<feature type="transmembrane region" description="Helical" evidence="5">
    <location>
        <begin position="648"/>
        <end position="671"/>
    </location>
</feature>
<dbReference type="GO" id="GO:0000209">
    <property type="term" value="P:protein polyubiquitination"/>
    <property type="evidence" value="ECO:0007669"/>
    <property type="project" value="TreeGrafter"/>
</dbReference>
<dbReference type="CDD" id="cd05819">
    <property type="entry name" value="NHL"/>
    <property type="match status" value="1"/>
</dbReference>
<proteinExistence type="predicted"/>
<evidence type="ECO:0000259" key="6">
    <source>
        <dbReference type="PROSITE" id="PS50262"/>
    </source>
</evidence>
<evidence type="ECO:0000313" key="7">
    <source>
        <dbReference type="EMBL" id="CAF1537664.1"/>
    </source>
</evidence>
<dbReference type="PANTHER" id="PTHR24104">
    <property type="entry name" value="E3 UBIQUITIN-PROTEIN LIGASE NHLRC1-RELATED"/>
    <property type="match status" value="1"/>
</dbReference>
<reference evidence="7" key="1">
    <citation type="submission" date="2021-02" db="EMBL/GenBank/DDBJ databases">
        <authorList>
            <person name="Nowell W R."/>
        </authorList>
    </citation>
    <scope>NUCLEOTIDE SEQUENCE</scope>
</reference>
<dbReference type="GO" id="GO:0043161">
    <property type="term" value="P:proteasome-mediated ubiquitin-dependent protein catabolic process"/>
    <property type="evidence" value="ECO:0007669"/>
    <property type="project" value="TreeGrafter"/>
</dbReference>
<dbReference type="Gene3D" id="2.120.10.30">
    <property type="entry name" value="TolB, C-terminal domain"/>
    <property type="match status" value="2"/>
</dbReference>
<keyword evidence="4 5" id="KW-0472">Membrane</keyword>
<feature type="transmembrane region" description="Helical" evidence="5">
    <location>
        <begin position="683"/>
        <end position="705"/>
    </location>
</feature>
<evidence type="ECO:0000256" key="4">
    <source>
        <dbReference type="ARBA" id="ARBA00023136"/>
    </source>
</evidence>
<dbReference type="EMBL" id="CAJNOJ010000994">
    <property type="protein sequence ID" value="CAF1537664.1"/>
    <property type="molecule type" value="Genomic_DNA"/>
</dbReference>
<comment type="subcellular location">
    <subcellularLocation>
        <location evidence="1">Membrane</location>
    </subcellularLocation>
</comment>
<dbReference type="Gene3D" id="1.20.1070.10">
    <property type="entry name" value="Rhodopsin 7-helix transmembrane proteins"/>
    <property type="match status" value="1"/>
</dbReference>
<evidence type="ECO:0000313" key="8">
    <source>
        <dbReference type="Proteomes" id="UP000663852"/>
    </source>
</evidence>
<comment type="caution">
    <text evidence="7">The sequence shown here is derived from an EMBL/GenBank/DDBJ whole genome shotgun (WGS) entry which is preliminary data.</text>
</comment>
<evidence type="ECO:0000256" key="2">
    <source>
        <dbReference type="ARBA" id="ARBA00022692"/>
    </source>
</evidence>
<dbReference type="OrthoDB" id="654191at2759"/>
<dbReference type="SUPFAM" id="SSF81321">
    <property type="entry name" value="Family A G protein-coupled receptor-like"/>
    <property type="match status" value="1"/>
</dbReference>
<name>A0A815W1A6_ADIRI</name>
<evidence type="ECO:0000256" key="3">
    <source>
        <dbReference type="ARBA" id="ARBA00022989"/>
    </source>
</evidence>
<dbReference type="PROSITE" id="PS50262">
    <property type="entry name" value="G_PROTEIN_RECEP_F1_2"/>
    <property type="match status" value="1"/>
</dbReference>
<evidence type="ECO:0000256" key="1">
    <source>
        <dbReference type="ARBA" id="ARBA00004370"/>
    </source>
</evidence>
<feature type="transmembrane region" description="Helical" evidence="5">
    <location>
        <begin position="933"/>
        <end position="956"/>
    </location>
</feature>
<dbReference type="Proteomes" id="UP000663852">
    <property type="component" value="Unassembled WGS sequence"/>
</dbReference>
<keyword evidence="2 5" id="KW-0812">Transmembrane</keyword>
<dbReference type="InterPro" id="IPR017452">
    <property type="entry name" value="GPCR_Rhodpsn_7TM"/>
</dbReference>
<accession>A0A815W1A6</accession>
<feature type="transmembrane region" description="Helical" evidence="5">
    <location>
        <begin position="717"/>
        <end position="737"/>
    </location>
</feature>
<keyword evidence="3 5" id="KW-1133">Transmembrane helix</keyword>
<dbReference type="GO" id="GO:0016020">
    <property type="term" value="C:membrane"/>
    <property type="evidence" value="ECO:0007669"/>
    <property type="project" value="UniProtKB-SubCell"/>
</dbReference>